<evidence type="ECO:0000313" key="2">
    <source>
        <dbReference type="EMBL" id="VAV82246.1"/>
    </source>
</evidence>
<reference evidence="2" key="1">
    <citation type="submission" date="2018-06" db="EMBL/GenBank/DDBJ databases">
        <authorList>
            <person name="Zhirakovskaya E."/>
        </authorList>
    </citation>
    <scope>NUCLEOTIDE SEQUENCE</scope>
</reference>
<gene>
    <name evidence="2" type="ORF">MNBD_DELTA01-1264</name>
</gene>
<dbReference type="EMBL" id="UOEA01000006">
    <property type="protein sequence ID" value="VAV82246.1"/>
    <property type="molecule type" value="Genomic_DNA"/>
</dbReference>
<dbReference type="PANTHER" id="PTHR43845">
    <property type="entry name" value="BLR5969 PROTEIN"/>
    <property type="match status" value="1"/>
</dbReference>
<dbReference type="Pfam" id="PF00501">
    <property type="entry name" value="AMP-binding"/>
    <property type="match status" value="1"/>
</dbReference>
<feature type="domain" description="AMP-dependent synthetase/ligase" evidence="1">
    <location>
        <begin position="77"/>
        <end position="288"/>
    </location>
</feature>
<accession>A0A3B0QYX8</accession>
<protein>
    <recommendedName>
        <fullName evidence="1">AMP-dependent synthetase/ligase domain-containing protein</fullName>
    </recommendedName>
</protein>
<dbReference type="Gene3D" id="3.30.300.30">
    <property type="match status" value="1"/>
</dbReference>
<dbReference type="InterPro" id="IPR045851">
    <property type="entry name" value="AMP-bd_C_sf"/>
</dbReference>
<dbReference type="AlphaFoldDB" id="A0A3B0QYX8"/>
<dbReference type="PANTHER" id="PTHR43845:SF1">
    <property type="entry name" value="BLR5969 PROTEIN"/>
    <property type="match status" value="1"/>
</dbReference>
<dbReference type="InterPro" id="IPR042099">
    <property type="entry name" value="ANL_N_sf"/>
</dbReference>
<dbReference type="InterPro" id="IPR000873">
    <property type="entry name" value="AMP-dep_synth/lig_dom"/>
</dbReference>
<dbReference type="Gene3D" id="3.40.50.12780">
    <property type="entry name" value="N-terminal domain of ligase-like"/>
    <property type="match status" value="1"/>
</dbReference>
<name>A0A3B0QYX8_9ZZZZ</name>
<evidence type="ECO:0000259" key="1">
    <source>
        <dbReference type="Pfam" id="PF00501"/>
    </source>
</evidence>
<dbReference type="SUPFAM" id="SSF56801">
    <property type="entry name" value="Acetyl-CoA synthetase-like"/>
    <property type="match status" value="1"/>
</dbReference>
<proteinExistence type="predicted"/>
<sequence length="435" mass="46993">MKLIESYTAIADAGGDETLRAMQDALLIETLVYASERSPYYRERLGDTTGVKGVEDIGMLPITRRAELQKDNWSLLCVDRKDIAEVVATTGTTGEPLFIALTAADMQRLAENERRWFSAMGVTGESIAQVAVTMDNLFVAGMAYYKGLESLGAGVVRSGASNAKRQLELLMRIKPDIIIAVPSFMLKLAREAEKLGLAPDSLEKALLIGETIRGMDMASNHLGRLVEEAWNIECFSTYGITEASVAFAECASHDGFHSHPDFVFPEILDGDGCSVPDGEAGELVVTTFQVEGMPLVRYGTGDICFKVEGPCRCGSETPRIGPVIGRKAQKLKVKGTTVYPGAIENALLKADGVVNCHITAYTGEAGTDLVRVVVGTNGDSAEVLKEARSFVRADARLTPDIEVATPEEVERLLSEGGSRKKAVFKDERKRAGAFD</sequence>
<organism evidence="2">
    <name type="scientific">hydrothermal vent metagenome</name>
    <dbReference type="NCBI Taxonomy" id="652676"/>
    <lineage>
        <taxon>unclassified sequences</taxon>
        <taxon>metagenomes</taxon>
        <taxon>ecological metagenomes</taxon>
    </lineage>
</organism>